<reference evidence="1" key="1">
    <citation type="journal article" date="2015" name="Nature">
        <title>Complex archaea that bridge the gap between prokaryotes and eukaryotes.</title>
        <authorList>
            <person name="Spang A."/>
            <person name="Saw J.H."/>
            <person name="Jorgensen S.L."/>
            <person name="Zaremba-Niedzwiedzka K."/>
            <person name="Martijn J."/>
            <person name="Lind A.E."/>
            <person name="van Eijk R."/>
            <person name="Schleper C."/>
            <person name="Guy L."/>
            <person name="Ettema T.J."/>
        </authorList>
    </citation>
    <scope>NUCLEOTIDE SEQUENCE</scope>
</reference>
<organism evidence="1">
    <name type="scientific">marine sediment metagenome</name>
    <dbReference type="NCBI Taxonomy" id="412755"/>
    <lineage>
        <taxon>unclassified sequences</taxon>
        <taxon>metagenomes</taxon>
        <taxon>ecological metagenomes</taxon>
    </lineage>
</organism>
<accession>A0A0F9IT22</accession>
<protein>
    <submittedName>
        <fullName evidence="1">Uncharacterized protein</fullName>
    </submittedName>
</protein>
<gene>
    <name evidence="1" type="ORF">LCGC14_1541160</name>
</gene>
<name>A0A0F9IT22_9ZZZZ</name>
<dbReference type="EMBL" id="LAZR01011667">
    <property type="protein sequence ID" value="KKM60504.1"/>
    <property type="molecule type" value="Genomic_DNA"/>
</dbReference>
<evidence type="ECO:0000313" key="1">
    <source>
        <dbReference type="EMBL" id="KKM60504.1"/>
    </source>
</evidence>
<proteinExistence type="predicted"/>
<dbReference type="AlphaFoldDB" id="A0A0F9IT22"/>
<sequence length="105" mass="11487">MTSEITTIAKILKVRFPNLTVTEVTELSGTILSALRREPYSIGDVDTERHGTPVTFLTDVVQAVAKLQEIVDASPFLAAAPGSATVMRVVTSDHVDDWYRALSRK</sequence>
<comment type="caution">
    <text evidence="1">The sequence shown here is derived from an EMBL/GenBank/DDBJ whole genome shotgun (WGS) entry which is preliminary data.</text>
</comment>